<dbReference type="GO" id="GO:0005829">
    <property type="term" value="C:cytosol"/>
    <property type="evidence" value="ECO:0007669"/>
    <property type="project" value="TreeGrafter"/>
</dbReference>
<protein>
    <recommendedName>
        <fullName evidence="4">Carbohydrate kinase FGGY N-terminal domain-containing protein</fullName>
    </recommendedName>
</protein>
<dbReference type="Proteomes" id="UP000298663">
    <property type="component" value="Unassembled WGS sequence"/>
</dbReference>
<dbReference type="PANTHER" id="PTHR10196">
    <property type="entry name" value="SUGAR KINASE"/>
    <property type="match status" value="1"/>
</dbReference>
<accession>A0A4U5M5T8</accession>
<reference evidence="5 6" key="2">
    <citation type="journal article" date="2019" name="G3 (Bethesda)">
        <title>Hybrid Assembly of the Genome of the Entomopathogenic Nematode Steinernema carpocapsae Identifies the X-Chromosome.</title>
        <authorList>
            <person name="Serra L."/>
            <person name="Macchietto M."/>
            <person name="Macias-Munoz A."/>
            <person name="McGill C.J."/>
            <person name="Rodriguez I.M."/>
            <person name="Rodriguez B."/>
            <person name="Murad R."/>
            <person name="Mortazavi A."/>
        </authorList>
    </citation>
    <scope>NUCLEOTIDE SEQUENCE [LARGE SCALE GENOMIC DNA]</scope>
    <source>
        <strain evidence="5 6">ALL</strain>
    </source>
</reference>
<dbReference type="GO" id="GO:0005997">
    <property type="term" value="P:xylulose metabolic process"/>
    <property type="evidence" value="ECO:0007669"/>
    <property type="project" value="TreeGrafter"/>
</dbReference>
<dbReference type="Pfam" id="PF00370">
    <property type="entry name" value="FGGY_N"/>
    <property type="match status" value="1"/>
</dbReference>
<evidence type="ECO:0000313" key="5">
    <source>
        <dbReference type="EMBL" id="TKR64231.1"/>
    </source>
</evidence>
<dbReference type="EMBL" id="AZBU02000009">
    <property type="protein sequence ID" value="TKR64231.1"/>
    <property type="molecule type" value="Genomic_DNA"/>
</dbReference>
<keyword evidence="2" id="KW-0808">Transferase</keyword>
<dbReference type="InterPro" id="IPR018484">
    <property type="entry name" value="FGGY_N"/>
</dbReference>
<comment type="similarity">
    <text evidence="1">Belongs to the FGGY kinase family.</text>
</comment>
<gene>
    <name evidence="5" type="ORF">L596_024801</name>
</gene>
<dbReference type="OrthoDB" id="1728974at2759"/>
<evidence type="ECO:0000256" key="2">
    <source>
        <dbReference type="ARBA" id="ARBA00022679"/>
    </source>
</evidence>
<sequence>MEPLFLGLDLSTQKLKAVIVTERLDVVNELSVDFDKDLPEFGTTNGVHVSRNEPKRITSPVRMWLKAVDLLLDKLEKRGLVGRIAAIGGCAQQHGTIYWSQIGTHSLTNLKPDVSLEEQLSSGFSIQDSPIWMDSSTCFECKEFEDFVGGPEILSKITGSRAYYRFSGPQILKLFQQQRDAYRATARISLISSFLCSLFAGKVVGIDLSDGSGMNLLDLRSKKWSKKLAGLIGDDLEEKLGDLKDNGSNWKISDYYVEIRLQS</sequence>
<keyword evidence="3" id="KW-0418">Kinase</keyword>
<proteinExistence type="inferred from homology"/>
<evidence type="ECO:0000259" key="4">
    <source>
        <dbReference type="Pfam" id="PF00370"/>
    </source>
</evidence>
<evidence type="ECO:0000256" key="3">
    <source>
        <dbReference type="ARBA" id="ARBA00022777"/>
    </source>
</evidence>
<evidence type="ECO:0000256" key="1">
    <source>
        <dbReference type="ARBA" id="ARBA00009156"/>
    </source>
</evidence>
<reference evidence="5 6" key="1">
    <citation type="journal article" date="2015" name="Genome Biol.">
        <title>Comparative genomics of Steinernema reveals deeply conserved gene regulatory networks.</title>
        <authorList>
            <person name="Dillman A.R."/>
            <person name="Macchietto M."/>
            <person name="Porter C.F."/>
            <person name="Rogers A."/>
            <person name="Williams B."/>
            <person name="Antoshechkin I."/>
            <person name="Lee M.M."/>
            <person name="Goodwin Z."/>
            <person name="Lu X."/>
            <person name="Lewis E.E."/>
            <person name="Goodrich-Blair H."/>
            <person name="Stock S.P."/>
            <person name="Adams B.J."/>
            <person name="Sternberg P.W."/>
            <person name="Mortazavi A."/>
        </authorList>
    </citation>
    <scope>NUCLEOTIDE SEQUENCE [LARGE SCALE GENOMIC DNA]</scope>
    <source>
        <strain evidence="5 6">ALL</strain>
    </source>
</reference>
<dbReference type="AlphaFoldDB" id="A0A4U5M5T8"/>
<dbReference type="PANTHER" id="PTHR10196:SF57">
    <property type="entry name" value="XYLULOSE KINASE"/>
    <property type="match status" value="1"/>
</dbReference>
<dbReference type="Gene3D" id="3.30.420.40">
    <property type="match status" value="1"/>
</dbReference>
<evidence type="ECO:0000313" key="6">
    <source>
        <dbReference type="Proteomes" id="UP000298663"/>
    </source>
</evidence>
<organism evidence="5 6">
    <name type="scientific">Steinernema carpocapsae</name>
    <name type="common">Entomopathogenic nematode</name>
    <dbReference type="NCBI Taxonomy" id="34508"/>
    <lineage>
        <taxon>Eukaryota</taxon>
        <taxon>Metazoa</taxon>
        <taxon>Ecdysozoa</taxon>
        <taxon>Nematoda</taxon>
        <taxon>Chromadorea</taxon>
        <taxon>Rhabditida</taxon>
        <taxon>Tylenchina</taxon>
        <taxon>Panagrolaimomorpha</taxon>
        <taxon>Strongyloidoidea</taxon>
        <taxon>Steinernematidae</taxon>
        <taxon>Steinernema</taxon>
    </lineage>
</organism>
<feature type="domain" description="Carbohydrate kinase FGGY N-terminal" evidence="4">
    <location>
        <begin position="131"/>
        <end position="233"/>
    </location>
</feature>
<name>A0A4U5M5T8_STECR</name>
<keyword evidence="6" id="KW-1185">Reference proteome</keyword>
<comment type="caution">
    <text evidence="5">The sequence shown here is derived from an EMBL/GenBank/DDBJ whole genome shotgun (WGS) entry which is preliminary data.</text>
</comment>
<dbReference type="SUPFAM" id="SSF53067">
    <property type="entry name" value="Actin-like ATPase domain"/>
    <property type="match status" value="1"/>
</dbReference>
<dbReference type="GO" id="GO:0004856">
    <property type="term" value="F:D-xylulokinase activity"/>
    <property type="evidence" value="ECO:0007669"/>
    <property type="project" value="TreeGrafter"/>
</dbReference>
<dbReference type="InterPro" id="IPR043129">
    <property type="entry name" value="ATPase_NBD"/>
</dbReference>
<dbReference type="STRING" id="34508.A0A4U5M5T8"/>